<protein>
    <submittedName>
        <fullName evidence="2">Uncharacterized protein</fullName>
    </submittedName>
</protein>
<name>A0A951IZQ7_9BACT</name>
<dbReference type="AlphaFoldDB" id="A0A951IZQ7"/>
<organism evidence="2 3">
    <name type="scientific">Arthrospiribacter ruber</name>
    <dbReference type="NCBI Taxonomy" id="2487934"/>
    <lineage>
        <taxon>Bacteria</taxon>
        <taxon>Pseudomonadati</taxon>
        <taxon>Bacteroidota</taxon>
        <taxon>Cytophagia</taxon>
        <taxon>Cytophagales</taxon>
        <taxon>Cyclobacteriaceae</taxon>
        <taxon>Arthrospiribacter</taxon>
    </lineage>
</organism>
<gene>
    <name evidence="2" type="ORF">EGN73_15770</name>
</gene>
<reference evidence="2 3" key="1">
    <citation type="journal article" date="2020" name="Syst. Appl. Microbiol.">
        <title>Arthrospiribacter ruber gen. nov., sp. nov., a novel bacterium isolated from Arthrospira cultures.</title>
        <authorList>
            <person name="Waleron M."/>
            <person name="Misztak A."/>
            <person name="Waleron M.M."/>
            <person name="Furmaniak M."/>
            <person name="Mrozik A."/>
            <person name="Waleron K."/>
        </authorList>
    </citation>
    <scope>NUCLEOTIDE SEQUENCE [LARGE SCALE GENOMIC DNA]</scope>
    <source>
        <strain evidence="2 3">DPMB0001</strain>
    </source>
</reference>
<dbReference type="Proteomes" id="UP000727490">
    <property type="component" value="Unassembled WGS sequence"/>
</dbReference>
<accession>A0A951IZQ7</accession>
<comment type="caution">
    <text evidence="2">The sequence shown here is derived from an EMBL/GenBank/DDBJ whole genome shotgun (WGS) entry which is preliminary data.</text>
</comment>
<proteinExistence type="predicted"/>
<keyword evidence="3" id="KW-1185">Reference proteome</keyword>
<dbReference type="RefSeq" id="WP_219291978.1">
    <property type="nucleotide sequence ID" value="NZ_RPHB01000007.1"/>
</dbReference>
<evidence type="ECO:0000313" key="3">
    <source>
        <dbReference type="Proteomes" id="UP000727490"/>
    </source>
</evidence>
<dbReference type="EMBL" id="RPHB01000007">
    <property type="protein sequence ID" value="MBW3469259.1"/>
    <property type="molecule type" value="Genomic_DNA"/>
</dbReference>
<evidence type="ECO:0000313" key="2">
    <source>
        <dbReference type="EMBL" id="MBW3469259.1"/>
    </source>
</evidence>
<sequence length="81" mass="8919">MVARNERSISHCLGDASSPQAQLPLTSIGATRHSDEGRVSQNRGDLPQCCGTGFHLRKLRFRMTYTKCHSLSVNVNFNNSG</sequence>
<feature type="region of interest" description="Disordered" evidence="1">
    <location>
        <begin position="1"/>
        <end position="25"/>
    </location>
</feature>
<evidence type="ECO:0000256" key="1">
    <source>
        <dbReference type="SAM" id="MobiDB-lite"/>
    </source>
</evidence>